<dbReference type="RefSeq" id="WP_053010300.1">
    <property type="nucleotide sequence ID" value="NZ_CWJI01000018.1"/>
</dbReference>
<name>A0A0H5M1D2_YERIN</name>
<dbReference type="Proteomes" id="UP000043316">
    <property type="component" value="Unassembled WGS sequence"/>
</dbReference>
<feature type="transmembrane region" description="Helical" evidence="2">
    <location>
        <begin position="311"/>
        <end position="328"/>
    </location>
</feature>
<dbReference type="GO" id="GO:0016020">
    <property type="term" value="C:membrane"/>
    <property type="evidence" value="ECO:0007669"/>
    <property type="project" value="UniProtKB-UniRule"/>
</dbReference>
<protein>
    <submittedName>
        <fullName evidence="4">OmpA domain-containing protein</fullName>
    </submittedName>
</protein>
<reference evidence="5" key="1">
    <citation type="submission" date="2015-03" db="EMBL/GenBank/DDBJ databases">
        <authorList>
            <consortium name="Pathogen Informatics"/>
        </authorList>
    </citation>
    <scope>NUCLEOTIDE SEQUENCE [LARGE SCALE GENOMIC DNA]</scope>
    <source>
        <strain evidence="5">R148</strain>
    </source>
</reference>
<evidence type="ECO:0000313" key="5">
    <source>
        <dbReference type="Proteomes" id="UP000043316"/>
    </source>
</evidence>
<gene>
    <name evidence="4" type="primary">oprF</name>
    <name evidence="4" type="ORF">ERS008476_03909</name>
</gene>
<keyword evidence="2" id="KW-0812">Transmembrane</keyword>
<dbReference type="Gene3D" id="3.30.1330.60">
    <property type="entry name" value="OmpA-like domain"/>
    <property type="match status" value="1"/>
</dbReference>
<dbReference type="InterPro" id="IPR006665">
    <property type="entry name" value="OmpA-like"/>
</dbReference>
<dbReference type="Pfam" id="PF00691">
    <property type="entry name" value="OmpA"/>
    <property type="match status" value="1"/>
</dbReference>
<organism evidence="4 5">
    <name type="scientific">Yersinia intermedia</name>
    <dbReference type="NCBI Taxonomy" id="631"/>
    <lineage>
        <taxon>Bacteria</taxon>
        <taxon>Pseudomonadati</taxon>
        <taxon>Pseudomonadota</taxon>
        <taxon>Gammaproteobacteria</taxon>
        <taxon>Enterobacterales</taxon>
        <taxon>Yersiniaceae</taxon>
        <taxon>Yersinia</taxon>
    </lineage>
</organism>
<keyword evidence="1 2" id="KW-0472">Membrane</keyword>
<evidence type="ECO:0000256" key="1">
    <source>
        <dbReference type="PROSITE-ProRule" id="PRU00473"/>
    </source>
</evidence>
<dbReference type="InterPro" id="IPR050330">
    <property type="entry name" value="Bact_OuterMem_StrucFunc"/>
</dbReference>
<dbReference type="PANTHER" id="PTHR30329:SF20">
    <property type="entry name" value="EXPORTED PROTEIN"/>
    <property type="match status" value="1"/>
</dbReference>
<dbReference type="PROSITE" id="PS51123">
    <property type="entry name" value="OMPA_2"/>
    <property type="match status" value="1"/>
</dbReference>
<keyword evidence="2" id="KW-1133">Transmembrane helix</keyword>
<accession>A0A0H5M1D2</accession>
<evidence type="ECO:0000256" key="2">
    <source>
        <dbReference type="SAM" id="Phobius"/>
    </source>
</evidence>
<feature type="transmembrane region" description="Helical" evidence="2">
    <location>
        <begin position="31"/>
        <end position="51"/>
    </location>
</feature>
<dbReference type="EMBL" id="CWJI01000018">
    <property type="protein sequence ID" value="CRY56862.1"/>
    <property type="molecule type" value="Genomic_DNA"/>
</dbReference>
<feature type="transmembrane region" description="Helical" evidence="2">
    <location>
        <begin position="7"/>
        <end position="25"/>
    </location>
</feature>
<feature type="domain" description="OmpA-like" evidence="3">
    <location>
        <begin position="415"/>
        <end position="533"/>
    </location>
</feature>
<proteinExistence type="predicted"/>
<dbReference type="AlphaFoldDB" id="A0A0H5M1D2"/>
<dbReference type="InterPro" id="IPR036737">
    <property type="entry name" value="OmpA-like_sf"/>
</dbReference>
<evidence type="ECO:0000259" key="3">
    <source>
        <dbReference type="PROSITE" id="PS51123"/>
    </source>
</evidence>
<sequence>MRKTAIVSRVFHVLISAIVLLWLMWNFFPIATWVKGLFTLVIIMTAGVFVWRRHLSAAAAPAVSDLPPIENQNPIVLVCGDGMDELFHELPLRKTGQGCWLRVGDVGALTSIVRDIQAEQPNQLGQLSIMYTCLPDQHQDEAVLRASLKTLRQQVKHLKSMTGFQLPVVLNCQFSGPETPWNIVHGSGTIVCPTDEAPVSLQEWQLTSASSTTFPILSQAFTFIREILLDELAKTDRLYLPVHPFVVALRTGHPNGENSSLWAHWLYRRTCLHLPKTQMNLVTSERFPDAVLPLLSPYALPVQGGRSSRHLVRFLMFCALAAVGFSIANNRSLIQHVGADLQRWRAIPMDHYVPKSQALAVLQQDALLLERWQRQGEPLRYSLGLYPGQRLWLAVQQAIDTYIPPPTALAPMEEQAPKTVRLDSLSLFDVGKFQLKSGSTKMLVDALFNIRAKPGWLIMVAGHTDITGDVQANQILSLKRAEALRDWMLSTSDVSPTCFAVQGYGATRPIASNDTSEGRAANRRVEISLVPQADACQVPETVNRSQEQATSFRK</sequence>
<dbReference type="CDD" id="cd07185">
    <property type="entry name" value="OmpA_C-like"/>
    <property type="match status" value="1"/>
</dbReference>
<evidence type="ECO:0000313" key="4">
    <source>
        <dbReference type="EMBL" id="CRY56862.1"/>
    </source>
</evidence>
<dbReference type="PANTHER" id="PTHR30329">
    <property type="entry name" value="STATOR ELEMENT OF FLAGELLAR MOTOR COMPLEX"/>
    <property type="match status" value="1"/>
</dbReference>
<dbReference type="SUPFAM" id="SSF103088">
    <property type="entry name" value="OmpA-like"/>
    <property type="match status" value="1"/>
</dbReference>